<dbReference type="Proteomes" id="UP001314169">
    <property type="component" value="Chromosome 14"/>
</dbReference>
<organism evidence="1 2">
    <name type="scientific">Pipistrellus nathusii</name>
    <name type="common">Nathusius' pipistrelle</name>
    <dbReference type="NCBI Taxonomy" id="59473"/>
    <lineage>
        <taxon>Eukaryota</taxon>
        <taxon>Metazoa</taxon>
        <taxon>Chordata</taxon>
        <taxon>Craniata</taxon>
        <taxon>Vertebrata</taxon>
        <taxon>Euteleostomi</taxon>
        <taxon>Mammalia</taxon>
        <taxon>Eutheria</taxon>
        <taxon>Laurasiatheria</taxon>
        <taxon>Chiroptera</taxon>
        <taxon>Yangochiroptera</taxon>
        <taxon>Vespertilionidae</taxon>
        <taxon>Pipistrellus</taxon>
    </lineage>
</organism>
<proteinExistence type="predicted"/>
<keyword evidence="2" id="KW-1185">Reference proteome</keyword>
<accession>A0ABN9ZD50</accession>
<evidence type="ECO:0000313" key="2">
    <source>
        <dbReference type="Proteomes" id="UP001314169"/>
    </source>
</evidence>
<dbReference type="EMBL" id="OY882871">
    <property type="protein sequence ID" value="CAK6436221.1"/>
    <property type="molecule type" value="Genomic_DNA"/>
</dbReference>
<reference evidence="1" key="1">
    <citation type="submission" date="2023-12" db="EMBL/GenBank/DDBJ databases">
        <authorList>
            <person name="Brown T."/>
        </authorList>
    </citation>
    <scope>NUCLEOTIDE SEQUENCE</scope>
</reference>
<gene>
    <name evidence="1" type="ORF">MPIPNATIZW_LOCUS4527</name>
</gene>
<protein>
    <submittedName>
        <fullName evidence="1">Uncharacterized protein</fullName>
    </submittedName>
</protein>
<name>A0ABN9ZD50_PIPNA</name>
<sequence length="241" mass="25997">MARSSPGIIGTLATGPGKVKEEDLRQTAPHAAAGLLSSEEDWRHPLSANCVGPFLIRSSNSDRSCLGPSPLYLGCMTFPWELSDRHADQASHHSCYSPSCIMTHGPAACPTPLSLSGHTSKLWFKWQNKNICTKNCVSLDTPEPGGEGWAHCEEGWCSQEEENRADFAFSPPSCRARAEASFSRGCQMRRWKHLCSSPEPQEGTGILAITVKLYRAGSEPAVTVMGASSSAGFFIPMGQPS</sequence>
<evidence type="ECO:0000313" key="1">
    <source>
        <dbReference type="EMBL" id="CAK6436221.1"/>
    </source>
</evidence>